<gene>
    <name evidence="5" type="ORF">KFE25_012997</name>
</gene>
<evidence type="ECO:0000313" key="6">
    <source>
        <dbReference type="Proteomes" id="UP000751190"/>
    </source>
</evidence>
<organism evidence="5 6">
    <name type="scientific">Diacronema lutheri</name>
    <name type="common">Unicellular marine alga</name>
    <name type="synonym">Monochrysis lutheri</name>
    <dbReference type="NCBI Taxonomy" id="2081491"/>
    <lineage>
        <taxon>Eukaryota</taxon>
        <taxon>Haptista</taxon>
        <taxon>Haptophyta</taxon>
        <taxon>Pavlovophyceae</taxon>
        <taxon>Pavlovales</taxon>
        <taxon>Pavlovaceae</taxon>
        <taxon>Diacronema</taxon>
    </lineage>
</organism>
<keyword evidence="1 2" id="KW-0175">Coiled coil</keyword>
<dbReference type="InterPro" id="IPR032777">
    <property type="entry name" value="DUF4515"/>
</dbReference>
<name>A0A8J5X6D8_DIALT</name>
<evidence type="ECO:0000259" key="4">
    <source>
        <dbReference type="Pfam" id="PF14988"/>
    </source>
</evidence>
<comment type="caution">
    <text evidence="5">The sequence shown here is derived from an EMBL/GenBank/DDBJ whole genome shotgun (WGS) entry which is preliminary data.</text>
</comment>
<dbReference type="Proteomes" id="UP000751190">
    <property type="component" value="Unassembled WGS sequence"/>
</dbReference>
<protein>
    <recommendedName>
        <fullName evidence="4">DUF4515 domain-containing protein</fullName>
    </recommendedName>
</protein>
<dbReference type="EMBL" id="JAGTXO010000041">
    <property type="protein sequence ID" value="KAG8459361.1"/>
    <property type="molecule type" value="Genomic_DNA"/>
</dbReference>
<dbReference type="OMA" id="MEADKWT"/>
<dbReference type="Pfam" id="PF14988">
    <property type="entry name" value="DUF4515"/>
    <property type="match status" value="1"/>
</dbReference>
<evidence type="ECO:0000313" key="5">
    <source>
        <dbReference type="EMBL" id="KAG8459361.1"/>
    </source>
</evidence>
<reference evidence="5" key="1">
    <citation type="submission" date="2021-05" db="EMBL/GenBank/DDBJ databases">
        <title>The genome of the haptophyte Pavlova lutheri (Diacronema luteri, Pavlovales) - a model for lipid biosynthesis in eukaryotic algae.</title>
        <authorList>
            <person name="Hulatt C.J."/>
            <person name="Posewitz M.C."/>
        </authorList>
    </citation>
    <scope>NUCLEOTIDE SEQUENCE</scope>
    <source>
        <strain evidence="5">NIVA-4/92</strain>
    </source>
</reference>
<evidence type="ECO:0000256" key="1">
    <source>
        <dbReference type="ARBA" id="ARBA00023054"/>
    </source>
</evidence>
<proteinExistence type="predicted"/>
<keyword evidence="6" id="KW-1185">Reference proteome</keyword>
<dbReference type="PANTHER" id="PTHR14845">
    <property type="entry name" value="COILED-COIL DOMAIN-CONTAINING 166"/>
    <property type="match status" value="1"/>
</dbReference>
<accession>A0A8J5X6D8</accession>
<dbReference type="PANTHER" id="PTHR14845:SF0">
    <property type="entry name" value="DUF4515 DOMAIN-CONTAINING PROTEIN"/>
    <property type="match status" value="1"/>
</dbReference>
<dbReference type="AlphaFoldDB" id="A0A8J5X6D8"/>
<feature type="coiled-coil region" evidence="2">
    <location>
        <begin position="211"/>
        <end position="299"/>
    </location>
</feature>
<evidence type="ECO:0000256" key="3">
    <source>
        <dbReference type="SAM" id="MobiDB-lite"/>
    </source>
</evidence>
<dbReference type="OrthoDB" id="441129at2759"/>
<evidence type="ECO:0000256" key="2">
    <source>
        <dbReference type="SAM" id="Coils"/>
    </source>
</evidence>
<feature type="region of interest" description="Disordered" evidence="3">
    <location>
        <begin position="130"/>
        <end position="153"/>
    </location>
</feature>
<feature type="domain" description="DUF4515" evidence="4">
    <location>
        <begin position="46"/>
        <end position="239"/>
    </location>
</feature>
<sequence>MSTEDMRALQLETLKKSLEEYKQRSHDLRDENEALKREREVREGEARQIISFLRHDGERKDELIESLRNSIEQQREMLSREREVERLAAAKKLKESQDAARTLAQQLENDVSQLHKELQALHEFKEDKAKLEAEHEHERRERLEAEENHDETVKQMERKFVEEKAKLQREAKQMLAEIKKNSQEEAVERLDASTKKVLFENRRMAEELRLQVQETDELQKLSRKRDEENRRLRREVQLNEDGLKEYAKQGFRQTREIKDLAAKVKSLEKSLSQVVKEYERKAQLAADAHERRARDLELEASGMRGLLKLKAKELANVKRLAQLILEKRNEVETFLLESIEEVKAHLARERPPAAKVASSAAARRSMLPLITPSDRRAISQLPRSVEEHVDIADLTWADRERVLRLLFAKINNSEPMQHLPPHLLDLQDDANLGSAMAADDFDIGPAVHEGDETFLTTDGLEGGEIRGMSSHGAAAPLA</sequence>